<feature type="region of interest" description="Disordered" evidence="1">
    <location>
        <begin position="1"/>
        <end position="233"/>
    </location>
</feature>
<dbReference type="Pfam" id="PF02825">
    <property type="entry name" value="WWE"/>
    <property type="match status" value="1"/>
</dbReference>
<feature type="compositionally biased region" description="Polar residues" evidence="1">
    <location>
        <begin position="324"/>
        <end position="351"/>
    </location>
</feature>
<dbReference type="InterPro" id="IPR004170">
    <property type="entry name" value="WWE_dom"/>
</dbReference>
<name>A0ABN7BCF4_9HEMI</name>
<feature type="compositionally biased region" description="Polar residues" evidence="1">
    <location>
        <begin position="193"/>
        <end position="203"/>
    </location>
</feature>
<feature type="compositionally biased region" description="Low complexity" evidence="1">
    <location>
        <begin position="734"/>
        <end position="745"/>
    </location>
</feature>
<feature type="compositionally biased region" description="Polar residues" evidence="1">
    <location>
        <begin position="662"/>
        <end position="684"/>
    </location>
</feature>
<protein>
    <submittedName>
        <fullName evidence="3">Sec-23 interacting protein P125</fullName>
    </submittedName>
</protein>
<feature type="compositionally biased region" description="Pro residues" evidence="1">
    <location>
        <begin position="540"/>
        <end position="553"/>
    </location>
</feature>
<dbReference type="PANTHER" id="PTHR23509">
    <property type="entry name" value="PA-PL1 PHOSPHOLIPASE FAMILY"/>
    <property type="match status" value="1"/>
</dbReference>
<feature type="compositionally biased region" description="Low complexity" evidence="1">
    <location>
        <begin position="41"/>
        <end position="54"/>
    </location>
</feature>
<feature type="compositionally biased region" description="Pro residues" evidence="1">
    <location>
        <begin position="357"/>
        <end position="367"/>
    </location>
</feature>
<keyword evidence="4" id="KW-1185">Reference proteome</keyword>
<dbReference type="Pfam" id="PF23464">
    <property type="entry name" value="WWE_3"/>
    <property type="match status" value="1"/>
</dbReference>
<feature type="compositionally biased region" description="Polar residues" evidence="1">
    <location>
        <begin position="629"/>
        <end position="655"/>
    </location>
</feature>
<dbReference type="EMBL" id="AP028921">
    <property type="protein sequence ID" value="BET02055.1"/>
    <property type="molecule type" value="Genomic_DNA"/>
</dbReference>
<feature type="compositionally biased region" description="Polar residues" evidence="1">
    <location>
        <begin position="172"/>
        <end position="186"/>
    </location>
</feature>
<evidence type="ECO:0000259" key="2">
    <source>
        <dbReference type="PROSITE" id="PS50918"/>
    </source>
</evidence>
<reference evidence="3 4" key="1">
    <citation type="submission" date="2023-09" db="EMBL/GenBank/DDBJ databases">
        <title>Nesidiocoris tenuis whole genome shotgun sequence.</title>
        <authorList>
            <person name="Shibata T."/>
            <person name="Shimoda M."/>
            <person name="Kobayashi T."/>
            <person name="Uehara T."/>
        </authorList>
    </citation>
    <scope>NUCLEOTIDE SEQUENCE [LARGE SCALE GENOMIC DNA]</scope>
    <source>
        <strain evidence="3 4">Japan</strain>
    </source>
</reference>
<organism evidence="3 4">
    <name type="scientific">Nesidiocoris tenuis</name>
    <dbReference type="NCBI Taxonomy" id="355587"/>
    <lineage>
        <taxon>Eukaryota</taxon>
        <taxon>Metazoa</taxon>
        <taxon>Ecdysozoa</taxon>
        <taxon>Arthropoda</taxon>
        <taxon>Hexapoda</taxon>
        <taxon>Insecta</taxon>
        <taxon>Pterygota</taxon>
        <taxon>Neoptera</taxon>
        <taxon>Paraneoptera</taxon>
        <taxon>Hemiptera</taxon>
        <taxon>Heteroptera</taxon>
        <taxon>Panheteroptera</taxon>
        <taxon>Cimicomorpha</taxon>
        <taxon>Miridae</taxon>
        <taxon>Dicyphina</taxon>
        <taxon>Nesidiocoris</taxon>
    </lineage>
</organism>
<feature type="compositionally biased region" description="Low complexity" evidence="1">
    <location>
        <begin position="596"/>
        <end position="610"/>
    </location>
</feature>
<feature type="compositionally biased region" description="Polar residues" evidence="1">
    <location>
        <begin position="883"/>
        <end position="893"/>
    </location>
</feature>
<feature type="compositionally biased region" description="Pro residues" evidence="1">
    <location>
        <begin position="896"/>
        <end position="911"/>
    </location>
</feature>
<evidence type="ECO:0000313" key="3">
    <source>
        <dbReference type="EMBL" id="BET02055.1"/>
    </source>
</evidence>
<evidence type="ECO:0000313" key="4">
    <source>
        <dbReference type="Proteomes" id="UP001307889"/>
    </source>
</evidence>
<feature type="compositionally biased region" description="Polar residues" evidence="1">
    <location>
        <begin position="979"/>
        <end position="996"/>
    </location>
</feature>
<dbReference type="Proteomes" id="UP001307889">
    <property type="component" value="Chromosome 13"/>
</dbReference>
<gene>
    <name evidence="3" type="ORF">NTJ_14873</name>
</gene>
<feature type="compositionally biased region" description="Low complexity" evidence="1">
    <location>
        <begin position="685"/>
        <end position="704"/>
    </location>
</feature>
<feature type="compositionally biased region" description="Low complexity" evidence="1">
    <location>
        <begin position="368"/>
        <end position="401"/>
    </location>
</feature>
<dbReference type="PROSITE" id="PS50918">
    <property type="entry name" value="WWE"/>
    <property type="match status" value="1"/>
</dbReference>
<sequence length="1175" mass="124484">MTELELPSSEVKTESSLLRPPSKEPPASEQTFTEIPLTPNSGQPAPSQPPLLSSGPPPLGPPSGPPPSRGYIRSAPLSRYVPSSFIQTSSPPPVPSLQILQGTPPPLNVSLLDPTVKNSQDVQNAESAAPEGSDTSGSPAQAVNPPRQETDSAGENAPPNLPAQELPDSRIPASSSFPTLPNSSAPSQPPTSIPFNWSGQYQGLSAIPNSLPFRQPSSDPPIPRSSTTPAFSTALEANNLLPSNTLPASSSANIPFVPVFPRPASGNFAPNNPINLSNEHQLTAGLVPPQLRYSPSPLNSVNSTPPPGTQTPLLLSAERGSPAGCQTSINSVQEPPTVSPIVSSSGTPPLTSNSPGPGLPPVGPPPKGTSSPYPSALNRAAANRLALSQRSASSIRASPQSTFQPNNPVQFFTPGPPTDNPPSSEQPASSFPSYGFQENTQKQSFLNSAASFFSPPRSEEAQSAGVQGFGISQAYSPPEAPKQSAFSPPPVSPAFSQHSLPSAPPFLPPPVSQAPPSGAPSAFEAPVSQAPPVSSVSTFQPPPVQPAHLPPPAQSFQSPPTSVNSTPSIPSQHPTPQASQLSQGERLQNFDQPSTSPVSAAQFFSPASQPSAPPPTASAQGYQPPERPTSATVSTQSYFQPSPANSQIFSNSSPANVAWLPNNAQSYLPTSVNPLPTNPPAQNVSRPSSAASISSLHSSGSIPHVASPFSVASQKVNPSVSSYFTPIPANHRTPSPAQSIASQASTVGNYQQSASQNYTQPSYHLDPPTSQPHQPSPGAAPEQLQPPISRPADNSAITGNPESASAAFAQQLPPVNSYASASAFFQPTQNPRSVVDFPFGSQTSVPSFPPQPITSGDTKEASSSQTPPPSYDSLDQPPKDRPGQNQTDGTAINQGPPVPSHPPTSVAPPPTSLNNQGNPLRRTSLKRTYAHPTSLGLTQATNDFMVQSHTSVESVRTGAAMADSIPRQSVDAGRAHSGSPPSHDSQSMEFNEQGESSPGHYRPAFHHWFFKKADKRAVWQPFSMADSLYIEQAFISPDLDDDTKVPTDGGRYDVEIVRREKKAVYWEEEPCQVRRCSWFVKSFTDARYIPYDENIAELLEEEYKQGCLKNEWDRRIELADGEVIILNSPNSMAHHQRTVTPEDWSTSPVRKYNLSINILFSTNFHIEYNHVNAEH</sequence>
<feature type="domain" description="WWE" evidence="2">
    <location>
        <begin position="994"/>
        <end position="1075"/>
    </location>
</feature>
<dbReference type="InterPro" id="IPR058055">
    <property type="entry name" value="PA-PLA1"/>
</dbReference>
<accession>A0ABN7BCF4</accession>
<feature type="compositionally biased region" description="Low complexity" evidence="1">
    <location>
        <begin position="514"/>
        <end position="537"/>
    </location>
</feature>
<feature type="compositionally biased region" description="Polar residues" evidence="1">
    <location>
        <begin position="853"/>
        <end position="865"/>
    </location>
</feature>
<dbReference type="PANTHER" id="PTHR23509:SF10">
    <property type="entry name" value="LD21067P"/>
    <property type="match status" value="1"/>
</dbReference>
<feature type="compositionally biased region" description="Pro residues" evidence="1">
    <location>
        <begin position="55"/>
        <end position="68"/>
    </location>
</feature>
<feature type="compositionally biased region" description="Pro residues" evidence="1">
    <location>
        <begin position="502"/>
        <end position="513"/>
    </location>
</feature>
<feature type="region of interest" description="Disordered" evidence="1">
    <location>
        <begin position="830"/>
        <end position="920"/>
    </location>
</feature>
<feature type="compositionally biased region" description="Polar residues" evidence="1">
    <location>
        <begin position="116"/>
        <end position="126"/>
    </location>
</feature>
<feature type="compositionally biased region" description="Polar residues" evidence="1">
    <location>
        <begin position="421"/>
        <end position="451"/>
    </location>
</feature>
<feature type="region of interest" description="Disordered" evidence="1">
    <location>
        <begin position="720"/>
        <end position="809"/>
    </location>
</feature>
<dbReference type="InterPro" id="IPR057825">
    <property type="entry name" value="WWE_SEC23-DDH2"/>
</dbReference>
<feature type="region of interest" description="Disordered" evidence="1">
    <location>
        <begin position="969"/>
        <end position="998"/>
    </location>
</feature>
<feature type="region of interest" description="Disordered" evidence="1">
    <location>
        <begin position="288"/>
        <end position="705"/>
    </location>
</feature>
<feature type="compositionally biased region" description="Polar residues" evidence="1">
    <location>
        <begin position="746"/>
        <end position="762"/>
    </location>
</feature>
<proteinExistence type="predicted"/>
<evidence type="ECO:0000256" key="1">
    <source>
        <dbReference type="SAM" id="MobiDB-lite"/>
    </source>
</evidence>
<feature type="compositionally biased region" description="Polar residues" evidence="1">
    <location>
        <begin position="555"/>
        <end position="595"/>
    </location>
</feature>